<keyword evidence="1" id="KW-0175">Coiled coil</keyword>
<proteinExistence type="predicted"/>
<dbReference type="RefSeq" id="WP_200696978.1">
    <property type="nucleotide sequence ID" value="NZ_BAAAYA010000005.1"/>
</dbReference>
<name>A0ABV8NBU8_9ACTN</name>
<dbReference type="Proteomes" id="UP001595871">
    <property type="component" value="Unassembled WGS sequence"/>
</dbReference>
<comment type="caution">
    <text evidence="3">The sequence shown here is derived from an EMBL/GenBank/DDBJ whole genome shotgun (WGS) entry which is preliminary data.</text>
</comment>
<feature type="region of interest" description="Disordered" evidence="2">
    <location>
        <begin position="161"/>
        <end position="180"/>
    </location>
</feature>
<evidence type="ECO:0000256" key="2">
    <source>
        <dbReference type="SAM" id="MobiDB-lite"/>
    </source>
</evidence>
<keyword evidence="4" id="KW-1185">Reference proteome</keyword>
<feature type="coiled-coil region" evidence="1">
    <location>
        <begin position="96"/>
        <end position="132"/>
    </location>
</feature>
<feature type="region of interest" description="Disordered" evidence="2">
    <location>
        <begin position="1"/>
        <end position="26"/>
    </location>
</feature>
<evidence type="ECO:0000313" key="4">
    <source>
        <dbReference type="Proteomes" id="UP001595871"/>
    </source>
</evidence>
<organism evidence="3 4">
    <name type="scientific">Streptomyces flavovirens</name>
    <dbReference type="NCBI Taxonomy" id="52258"/>
    <lineage>
        <taxon>Bacteria</taxon>
        <taxon>Bacillati</taxon>
        <taxon>Actinomycetota</taxon>
        <taxon>Actinomycetes</taxon>
        <taxon>Kitasatosporales</taxon>
        <taxon>Streptomycetaceae</taxon>
        <taxon>Streptomyces</taxon>
    </lineage>
</organism>
<sequence length="180" mass="19118">MTTTPPAPDRDRPLSTQEEARAAGLDVAPSPAELRVIAESIVSSWGDRWAEPDDLVASVADSGAQLARAVPLVLAEVDRLRAEVSSLSDELTGRSLALYEEELDTARLRLALASAQRGRRELRARVAELEARPTVGYAVWCVEQSLGDEAAQHLLNLNPELAGPTPASPDCTCPTPGAAS</sequence>
<gene>
    <name evidence="3" type="ORF">ACFO3R_28975</name>
</gene>
<evidence type="ECO:0000313" key="3">
    <source>
        <dbReference type="EMBL" id="MFC4190378.1"/>
    </source>
</evidence>
<evidence type="ECO:0000256" key="1">
    <source>
        <dbReference type="SAM" id="Coils"/>
    </source>
</evidence>
<protein>
    <submittedName>
        <fullName evidence="3">Uncharacterized protein</fullName>
    </submittedName>
</protein>
<feature type="compositionally biased region" description="Basic and acidic residues" evidence="2">
    <location>
        <begin position="8"/>
        <end position="21"/>
    </location>
</feature>
<dbReference type="EMBL" id="JBHSCF010000055">
    <property type="protein sequence ID" value="MFC4190378.1"/>
    <property type="molecule type" value="Genomic_DNA"/>
</dbReference>
<accession>A0ABV8NBU8</accession>
<reference evidence="4" key="1">
    <citation type="journal article" date="2019" name="Int. J. Syst. Evol. Microbiol.">
        <title>The Global Catalogue of Microorganisms (GCM) 10K type strain sequencing project: providing services to taxonomists for standard genome sequencing and annotation.</title>
        <authorList>
            <consortium name="The Broad Institute Genomics Platform"/>
            <consortium name="The Broad Institute Genome Sequencing Center for Infectious Disease"/>
            <person name="Wu L."/>
            <person name="Ma J."/>
        </authorList>
    </citation>
    <scope>NUCLEOTIDE SEQUENCE [LARGE SCALE GENOMIC DNA]</scope>
    <source>
        <strain evidence="4">CCM 3243</strain>
    </source>
</reference>